<evidence type="ECO:0000313" key="5">
    <source>
        <dbReference type="Proteomes" id="UP000583800"/>
    </source>
</evidence>
<dbReference type="InterPro" id="IPR027417">
    <property type="entry name" value="P-loop_NTPase"/>
</dbReference>
<dbReference type="SMART" id="SM00382">
    <property type="entry name" value="AAA"/>
    <property type="match status" value="1"/>
</dbReference>
<name>A0A7X0ETW4_9ACTN</name>
<dbReference type="PANTHER" id="PTHR43790">
    <property type="entry name" value="CARBOHYDRATE TRANSPORT ATP-BINDING PROTEIN MG119-RELATED"/>
    <property type="match status" value="1"/>
</dbReference>
<keyword evidence="2 4" id="KW-0067">ATP-binding</keyword>
<comment type="caution">
    <text evidence="4">The sequence shown here is derived from an EMBL/GenBank/DDBJ whole genome shotgun (WGS) entry which is preliminary data.</text>
</comment>
<dbReference type="PANTHER" id="PTHR43790:SF8">
    <property type="entry name" value="SUGAR ABC TRANSPORTER ATP-BINDING PROTEIN"/>
    <property type="match status" value="1"/>
</dbReference>
<feature type="domain" description="ABC transporter" evidence="3">
    <location>
        <begin position="23"/>
        <end position="267"/>
    </location>
</feature>
<reference evidence="4 5" key="1">
    <citation type="submission" date="2020-08" db="EMBL/GenBank/DDBJ databases">
        <title>Sequencing the genomes of 1000 actinobacteria strains.</title>
        <authorList>
            <person name="Klenk H.-P."/>
        </authorList>
    </citation>
    <scope>NUCLEOTIDE SEQUENCE [LARGE SCALE GENOMIC DNA]</scope>
    <source>
        <strain evidence="4 5">DSM 45913</strain>
    </source>
</reference>
<dbReference type="InterPro" id="IPR050107">
    <property type="entry name" value="ABC_carbohydrate_import_ATPase"/>
</dbReference>
<evidence type="ECO:0000256" key="2">
    <source>
        <dbReference type="ARBA" id="ARBA00022840"/>
    </source>
</evidence>
<dbReference type="PROSITE" id="PS50893">
    <property type="entry name" value="ABC_TRANSPORTER_2"/>
    <property type="match status" value="1"/>
</dbReference>
<evidence type="ECO:0000313" key="4">
    <source>
        <dbReference type="EMBL" id="MBB6343818.1"/>
    </source>
</evidence>
<dbReference type="RefSeq" id="WP_185082034.1">
    <property type="nucleotide sequence ID" value="NZ_JACHJB010000001.1"/>
</dbReference>
<keyword evidence="1" id="KW-0547">Nucleotide-binding</keyword>
<dbReference type="GO" id="GO:0016887">
    <property type="term" value="F:ATP hydrolysis activity"/>
    <property type="evidence" value="ECO:0007669"/>
    <property type="project" value="InterPro"/>
</dbReference>
<evidence type="ECO:0000256" key="1">
    <source>
        <dbReference type="ARBA" id="ARBA00022741"/>
    </source>
</evidence>
<dbReference type="EMBL" id="JACHJB010000001">
    <property type="protein sequence ID" value="MBB6343818.1"/>
    <property type="molecule type" value="Genomic_DNA"/>
</dbReference>
<dbReference type="Gene3D" id="3.40.50.300">
    <property type="entry name" value="P-loop containing nucleotide triphosphate hydrolases"/>
    <property type="match status" value="1"/>
</dbReference>
<dbReference type="AlphaFoldDB" id="A0A7X0ETW4"/>
<organism evidence="4 5">
    <name type="scientific">Nonomuraea muscovyensis</name>
    <dbReference type="NCBI Taxonomy" id="1124761"/>
    <lineage>
        <taxon>Bacteria</taxon>
        <taxon>Bacillati</taxon>
        <taxon>Actinomycetota</taxon>
        <taxon>Actinomycetes</taxon>
        <taxon>Streptosporangiales</taxon>
        <taxon>Streptosporangiaceae</taxon>
        <taxon>Nonomuraea</taxon>
    </lineage>
</organism>
<dbReference type="InterPro" id="IPR003439">
    <property type="entry name" value="ABC_transporter-like_ATP-bd"/>
</dbReference>
<dbReference type="InterPro" id="IPR003593">
    <property type="entry name" value="AAA+_ATPase"/>
</dbReference>
<keyword evidence="5" id="KW-1185">Reference proteome</keyword>
<dbReference type="GO" id="GO:0005524">
    <property type="term" value="F:ATP binding"/>
    <property type="evidence" value="ECO:0007669"/>
    <property type="project" value="UniProtKB-KW"/>
</dbReference>
<protein>
    <submittedName>
        <fullName evidence="4">Fructose transport system ATP-binding protein</fullName>
    </submittedName>
</protein>
<dbReference type="Proteomes" id="UP000583800">
    <property type="component" value="Unassembled WGS sequence"/>
</dbReference>
<gene>
    <name evidence="4" type="ORF">FHU36_000327</name>
</gene>
<dbReference type="CDD" id="cd03216">
    <property type="entry name" value="ABC_Carb_Monos_I"/>
    <property type="match status" value="1"/>
</dbReference>
<accession>A0A7X0ETW4</accession>
<dbReference type="Pfam" id="PF00005">
    <property type="entry name" value="ABC_tran"/>
    <property type="match status" value="1"/>
</dbReference>
<proteinExistence type="predicted"/>
<sequence length="276" mass="29379">MTASTAGGRASAAAPDRRDVAALTARGLTKRYGHITALDGTDLTLRKEEVLAVVGDNGAGKSTLIKCLSGAVVPDEGAIEVDGRPVAFRGPLDARAAGIETVYQHLALAPARDIAANVYLGRELRRRGFPGWGLRMLDRRAMRENTRALLEDLGLLTIQSLDQAVETLSGGQRQGIAVARATAFGSRVIIMDEPTAALGVKESRKVLDLILEVKQRGIPVILISHDMPHVFEVADRVHVQRLGRRIACVPTADLTMAEAVALMTGAAQPGPDQNTD</sequence>
<evidence type="ECO:0000259" key="3">
    <source>
        <dbReference type="PROSITE" id="PS50893"/>
    </source>
</evidence>
<dbReference type="SUPFAM" id="SSF52540">
    <property type="entry name" value="P-loop containing nucleoside triphosphate hydrolases"/>
    <property type="match status" value="1"/>
</dbReference>